<evidence type="ECO:0000256" key="4">
    <source>
        <dbReference type="ARBA" id="ARBA00022989"/>
    </source>
</evidence>
<keyword evidence="2" id="KW-1003">Cell membrane</keyword>
<dbReference type="Pfam" id="PF06081">
    <property type="entry name" value="ArAE_1"/>
    <property type="match status" value="1"/>
</dbReference>
<evidence type="ECO:0000256" key="1">
    <source>
        <dbReference type="ARBA" id="ARBA00004651"/>
    </source>
</evidence>
<evidence type="ECO:0000256" key="6">
    <source>
        <dbReference type="SAM" id="Phobius"/>
    </source>
</evidence>
<proteinExistence type="predicted"/>
<reference evidence="8" key="1">
    <citation type="submission" date="2016-10" db="EMBL/GenBank/DDBJ databases">
        <authorList>
            <person name="Varghese N."/>
            <person name="Submissions S."/>
        </authorList>
    </citation>
    <scope>NUCLEOTIDE SEQUENCE [LARGE SCALE GENOMIC DNA]</scope>
    <source>
        <strain evidence="8">DSM 19181</strain>
    </source>
</reference>
<feature type="transmembrane region" description="Helical" evidence="6">
    <location>
        <begin position="64"/>
        <end position="89"/>
    </location>
</feature>
<sequence>MKIGARTFKTSLAVFLSLLIPLTLGFEEGASLAGISVVASMQPSVKKSYQTLVDRLVANTIGGFVAVLMTSAFGTSIVIISFATAILIAILHQMKLNNVIGLSTMTLIIIMLSTDGDIYTNATIRVLATFIGVGIAFIINRFILPPNYEKKLFQLTIQVTDDLTRFIRVSLRKNVQYSLMRSDLNSIDESISDMKKYLTFLQDTEWSRWRKHGDTSLTRLLVVYRQFIRTTEAAYNLVKTLHQSENVYNHFPEELRVLLRERLETLMSAHEQIILKWNGRVLPQEVNFIAYKSDLRITFMQSFFNEASLESYLKNDYGQSNTVIHLMSVVLIYEENLQHLNMLVSRYKSSHRNNVSTVDSLH</sequence>
<protein>
    <submittedName>
        <fullName evidence="7">Uncharacterized membrane protein YgaE, UPF0421/DUF939 family</fullName>
    </submittedName>
</protein>
<keyword evidence="3 6" id="KW-0812">Transmembrane</keyword>
<dbReference type="RefSeq" id="WP_091264263.1">
    <property type="nucleotide sequence ID" value="NZ_FNFK01000002.1"/>
</dbReference>
<keyword evidence="8" id="KW-1185">Reference proteome</keyword>
<dbReference type="OrthoDB" id="1653617at2"/>
<evidence type="ECO:0000313" key="8">
    <source>
        <dbReference type="Proteomes" id="UP000199433"/>
    </source>
</evidence>
<gene>
    <name evidence="7" type="ORF">SAMN04488098_100212</name>
</gene>
<dbReference type="InterPro" id="IPR010343">
    <property type="entry name" value="ArAE_1"/>
</dbReference>
<name>A0A1G8VKR1_9LACT</name>
<dbReference type="PANTHER" id="PTHR30509:SF27">
    <property type="entry name" value="UPF0421 PROTEIN YGAE"/>
    <property type="match status" value="1"/>
</dbReference>
<evidence type="ECO:0000256" key="3">
    <source>
        <dbReference type="ARBA" id="ARBA00022692"/>
    </source>
</evidence>
<dbReference type="Proteomes" id="UP000199433">
    <property type="component" value="Unassembled WGS sequence"/>
</dbReference>
<evidence type="ECO:0000313" key="7">
    <source>
        <dbReference type="EMBL" id="SDJ66686.1"/>
    </source>
</evidence>
<dbReference type="STRING" id="426701.SAMN04488098_100212"/>
<organism evidence="7 8">
    <name type="scientific">Alkalibacterium thalassium</name>
    <dbReference type="NCBI Taxonomy" id="426701"/>
    <lineage>
        <taxon>Bacteria</taxon>
        <taxon>Bacillati</taxon>
        <taxon>Bacillota</taxon>
        <taxon>Bacilli</taxon>
        <taxon>Lactobacillales</taxon>
        <taxon>Carnobacteriaceae</taxon>
        <taxon>Alkalibacterium</taxon>
    </lineage>
</organism>
<dbReference type="PANTHER" id="PTHR30509">
    <property type="entry name" value="P-HYDROXYBENZOIC ACID EFFLUX PUMP SUBUNIT-RELATED"/>
    <property type="match status" value="1"/>
</dbReference>
<keyword evidence="5 6" id="KW-0472">Membrane</keyword>
<evidence type="ECO:0000256" key="5">
    <source>
        <dbReference type="ARBA" id="ARBA00023136"/>
    </source>
</evidence>
<feature type="transmembrane region" description="Helical" evidence="6">
    <location>
        <begin position="126"/>
        <end position="144"/>
    </location>
</feature>
<evidence type="ECO:0000256" key="2">
    <source>
        <dbReference type="ARBA" id="ARBA00022475"/>
    </source>
</evidence>
<dbReference type="AlphaFoldDB" id="A0A1G8VKR1"/>
<keyword evidence="4 6" id="KW-1133">Transmembrane helix</keyword>
<dbReference type="GO" id="GO:0005886">
    <property type="term" value="C:plasma membrane"/>
    <property type="evidence" value="ECO:0007669"/>
    <property type="project" value="UniProtKB-SubCell"/>
</dbReference>
<accession>A0A1G8VKR1</accession>
<comment type="subcellular location">
    <subcellularLocation>
        <location evidence="1">Cell membrane</location>
        <topology evidence="1">Multi-pass membrane protein</topology>
    </subcellularLocation>
</comment>
<feature type="transmembrane region" description="Helical" evidence="6">
    <location>
        <begin position="96"/>
        <end position="114"/>
    </location>
</feature>
<dbReference type="EMBL" id="FNFK01000002">
    <property type="protein sequence ID" value="SDJ66686.1"/>
    <property type="molecule type" value="Genomic_DNA"/>
</dbReference>